<evidence type="ECO:0000259" key="1">
    <source>
        <dbReference type="Pfam" id="PF14620"/>
    </source>
</evidence>
<feature type="domain" description="Sporulation protein YpeB N-terminal" evidence="2">
    <location>
        <begin position="27"/>
        <end position="162"/>
    </location>
</feature>
<reference evidence="3 4" key="1">
    <citation type="submission" date="2021-06" db="EMBL/GenBank/DDBJ databases">
        <title>Bacillus sp. RD4P76, an endophyte from a halophyte.</title>
        <authorList>
            <person name="Sun J.-Q."/>
        </authorList>
    </citation>
    <scope>NUCLEOTIDE SEQUENCE [LARGE SCALE GENOMIC DNA]</scope>
    <source>
        <strain evidence="3 4">JCM 17098</strain>
    </source>
</reference>
<dbReference type="NCBIfam" id="TIGR02889">
    <property type="entry name" value="spore_YpeB"/>
    <property type="match status" value="1"/>
</dbReference>
<evidence type="ECO:0000259" key="2">
    <source>
        <dbReference type="Pfam" id="PF20769"/>
    </source>
</evidence>
<keyword evidence="4" id="KW-1185">Reference proteome</keyword>
<name>A0ABS6JZF5_9BACI</name>
<protein>
    <submittedName>
        <fullName evidence="3">Germination protein YpeB</fullName>
    </submittedName>
</protein>
<proteinExistence type="predicted"/>
<dbReference type="Pfam" id="PF14620">
    <property type="entry name" value="YPEB_PepSY1-2"/>
    <property type="match status" value="1"/>
</dbReference>
<dbReference type="EMBL" id="JAHQCR010000088">
    <property type="protein sequence ID" value="MBU9723973.1"/>
    <property type="molecule type" value="Genomic_DNA"/>
</dbReference>
<dbReference type="RefSeq" id="WP_088075065.1">
    <property type="nucleotide sequence ID" value="NZ_JAHQCR010000088.1"/>
</dbReference>
<gene>
    <name evidence="3" type="primary">ypeB</name>
    <name evidence="3" type="ORF">KS407_21350</name>
</gene>
<organism evidence="3 4">
    <name type="scientific">Evansella alkalicola</name>
    <dbReference type="NCBI Taxonomy" id="745819"/>
    <lineage>
        <taxon>Bacteria</taxon>
        <taxon>Bacillati</taxon>
        <taxon>Bacillota</taxon>
        <taxon>Bacilli</taxon>
        <taxon>Bacillales</taxon>
        <taxon>Bacillaceae</taxon>
        <taxon>Evansella</taxon>
    </lineage>
</organism>
<sequence length="453" mass="51447">MIRSIIIGVLAVALVGTGYWGYTEHQEKNAVLVRAENNYQRAFHDLSYHVDLLHDEIGSTLAMNSKERLSPSLAEVWRITSQAQDDLGQLPLGLMEFSETEEYLYKIGEFSYRNAIRDLEQEPLSDEEYETLQALYEQSGEIQGELRNVQSKVLKENLRWMDVELALASEEEPLDNGIINGFEIIDEKVGGFSEVDFGPGLAELTTSSEDIAERIANEEDISEQEAIQKAIDFMEQNNNYDLNNANITLSGEGLDYEAYSITIPDTQHGTNIVMDITKKGGHTVWMLNERDIDQQSISLNEASENAKAFLEKNGFGDMQLVDSKQYDNIGVFNFAGLMDNVRVYADSVVLEVALDEGDVIGYEGFAYIENHDEREAFEQEITREEAEERLNPNLEVMEHHLAIIQNQLEEEVLCHEFYGVINQDTFRIFINAENGREEHVEKLANAEPVYRGD</sequence>
<dbReference type="InterPro" id="IPR048402">
    <property type="entry name" value="YpeB_N"/>
</dbReference>
<accession>A0ABS6JZF5</accession>
<feature type="domain" description="Sporulation protein YpeB PepSY1 and PepSY2" evidence="1">
    <location>
        <begin position="180"/>
        <end position="375"/>
    </location>
</feature>
<evidence type="ECO:0000313" key="4">
    <source>
        <dbReference type="Proteomes" id="UP000790580"/>
    </source>
</evidence>
<evidence type="ECO:0000313" key="3">
    <source>
        <dbReference type="EMBL" id="MBU9723973.1"/>
    </source>
</evidence>
<dbReference type="Pfam" id="PF20769">
    <property type="entry name" value="YPEB_N"/>
    <property type="match status" value="1"/>
</dbReference>
<comment type="caution">
    <text evidence="3">The sequence shown here is derived from an EMBL/GenBank/DDBJ whole genome shotgun (WGS) entry which is preliminary data.</text>
</comment>
<dbReference type="Proteomes" id="UP000790580">
    <property type="component" value="Unassembled WGS sequence"/>
</dbReference>
<dbReference type="InterPro" id="IPR014239">
    <property type="entry name" value="YpeB_PepSY1-2"/>
</dbReference>